<evidence type="ECO:0000313" key="2">
    <source>
        <dbReference type="Proteomes" id="UP000054785"/>
    </source>
</evidence>
<dbReference type="RefSeq" id="WP_028387153.1">
    <property type="nucleotide sequence ID" value="NZ_CAAAHN010000003.1"/>
</dbReference>
<dbReference type="AlphaFoldDB" id="A0A0W0TPA1"/>
<name>A0A0W0TPA1_9GAMM</name>
<accession>A0A0W0TPA1</accession>
<keyword evidence="2" id="KW-1185">Reference proteome</keyword>
<evidence type="ECO:0000313" key="1">
    <source>
        <dbReference type="EMBL" id="KTC97431.1"/>
    </source>
</evidence>
<protein>
    <submittedName>
        <fullName evidence="1">Uncharacterized protein</fullName>
    </submittedName>
</protein>
<comment type="caution">
    <text evidence="1">The sequence shown here is derived from an EMBL/GenBank/DDBJ whole genome shotgun (WGS) entry which is preliminary data.</text>
</comment>
<dbReference type="EMBL" id="LNYC01000070">
    <property type="protein sequence ID" value="KTC97431.1"/>
    <property type="molecule type" value="Genomic_DNA"/>
</dbReference>
<dbReference type="OrthoDB" id="5295974at2"/>
<sequence>MQVIVNSERAECPAGAVALYEGAGFYPNRLRAAGYPPEALPVADFLRLEHQLEGSWQVMSPIRWEATHNDVYLRAEGEGLLLDESALREVFERLKSLSVPGRCDFYWHDAHTWLVRARGFPAVQGAPPRAILNQSLLPGLKAMGEDMQWQRLLTEIQMLLADSAVNGVWIWGGGAFTSDSPDIIVCDCLSVLEAHKNTINAHRGTVTWYWNNQVYATRTRRFWEFWRKKGEHTD</sequence>
<dbReference type="STRING" id="45065.Lgee_1752"/>
<organism evidence="1 2">
    <name type="scientific">Legionella geestiana</name>
    <dbReference type="NCBI Taxonomy" id="45065"/>
    <lineage>
        <taxon>Bacteria</taxon>
        <taxon>Pseudomonadati</taxon>
        <taxon>Pseudomonadota</taxon>
        <taxon>Gammaproteobacteria</taxon>
        <taxon>Legionellales</taxon>
        <taxon>Legionellaceae</taxon>
        <taxon>Legionella</taxon>
    </lineage>
</organism>
<reference evidence="1 2" key="1">
    <citation type="submission" date="2015-11" db="EMBL/GenBank/DDBJ databases">
        <title>Genomic analysis of 38 Legionella species identifies large and diverse effector repertoires.</title>
        <authorList>
            <person name="Burstein D."/>
            <person name="Amaro F."/>
            <person name="Zusman T."/>
            <person name="Lifshitz Z."/>
            <person name="Cohen O."/>
            <person name="Gilbert J.A."/>
            <person name="Pupko T."/>
            <person name="Shuman H.A."/>
            <person name="Segal G."/>
        </authorList>
    </citation>
    <scope>NUCLEOTIDE SEQUENCE [LARGE SCALE GENOMIC DNA]</scope>
    <source>
        <strain evidence="1 2">ATCC 49504</strain>
    </source>
</reference>
<dbReference type="PATRIC" id="fig|45065.4.peg.1903"/>
<dbReference type="Proteomes" id="UP000054785">
    <property type="component" value="Unassembled WGS sequence"/>
</dbReference>
<proteinExistence type="predicted"/>
<gene>
    <name evidence="1" type="ORF">Lgee_1752</name>
</gene>